<dbReference type="SUPFAM" id="SSF47384">
    <property type="entry name" value="Homodimeric domain of signal transducing histidine kinase"/>
    <property type="match status" value="1"/>
</dbReference>
<evidence type="ECO:0000256" key="1">
    <source>
        <dbReference type="ARBA" id="ARBA00000085"/>
    </source>
</evidence>
<evidence type="ECO:0000256" key="5">
    <source>
        <dbReference type="ARBA" id="ARBA00022519"/>
    </source>
</evidence>
<evidence type="ECO:0000256" key="9">
    <source>
        <dbReference type="ARBA" id="ARBA00022741"/>
    </source>
</evidence>
<dbReference type="PRINTS" id="PR00344">
    <property type="entry name" value="BCTRLSENSOR"/>
</dbReference>
<dbReference type="SMART" id="SM00304">
    <property type="entry name" value="HAMP"/>
    <property type="match status" value="1"/>
</dbReference>
<dbReference type="InterPro" id="IPR003594">
    <property type="entry name" value="HATPase_dom"/>
</dbReference>
<evidence type="ECO:0000256" key="2">
    <source>
        <dbReference type="ARBA" id="ARBA00004429"/>
    </source>
</evidence>
<keyword evidence="9" id="KW-0547">Nucleotide-binding</keyword>
<dbReference type="PROSITE" id="PS50109">
    <property type="entry name" value="HIS_KIN"/>
    <property type="match status" value="1"/>
</dbReference>
<keyword evidence="12 15" id="KW-1133">Transmembrane helix</keyword>
<evidence type="ECO:0000256" key="14">
    <source>
        <dbReference type="ARBA" id="ARBA00023136"/>
    </source>
</evidence>
<accession>I3PCL4</accession>
<keyword evidence="13" id="KW-0902">Two-component regulatory system</keyword>
<dbReference type="GO" id="GO:0000155">
    <property type="term" value="F:phosphorelay sensor kinase activity"/>
    <property type="evidence" value="ECO:0007669"/>
    <property type="project" value="InterPro"/>
</dbReference>
<dbReference type="InterPro" id="IPR050980">
    <property type="entry name" value="2C_sensor_his_kinase"/>
</dbReference>
<protein>
    <recommendedName>
        <fullName evidence="3">histidine kinase</fullName>
        <ecNumber evidence="3">2.7.13.3</ecNumber>
    </recommendedName>
</protein>
<dbReference type="SUPFAM" id="SSF55874">
    <property type="entry name" value="ATPase domain of HSP90 chaperone/DNA topoisomerase II/histidine kinase"/>
    <property type="match status" value="1"/>
</dbReference>
<evidence type="ECO:0000256" key="11">
    <source>
        <dbReference type="ARBA" id="ARBA00022840"/>
    </source>
</evidence>
<keyword evidence="4" id="KW-1003">Cell membrane</keyword>
<keyword evidence="6" id="KW-0597">Phosphoprotein</keyword>
<evidence type="ECO:0000256" key="7">
    <source>
        <dbReference type="ARBA" id="ARBA00022679"/>
    </source>
</evidence>
<keyword evidence="5" id="KW-0997">Cell inner membrane</keyword>
<proteinExistence type="predicted"/>
<evidence type="ECO:0000256" key="6">
    <source>
        <dbReference type="ARBA" id="ARBA00022553"/>
    </source>
</evidence>
<evidence type="ECO:0000256" key="4">
    <source>
        <dbReference type="ARBA" id="ARBA00022475"/>
    </source>
</evidence>
<keyword evidence="10 18" id="KW-0418">Kinase</keyword>
<dbReference type="Gene3D" id="1.10.287.130">
    <property type="match status" value="1"/>
</dbReference>
<dbReference type="InterPro" id="IPR003660">
    <property type="entry name" value="HAMP_dom"/>
</dbReference>
<keyword evidence="11" id="KW-0067">ATP-binding</keyword>
<dbReference type="EMBL" id="JN646852">
    <property type="protein sequence ID" value="AER23921.1"/>
    <property type="molecule type" value="Genomic_DNA"/>
</dbReference>
<keyword evidence="7" id="KW-0808">Transferase</keyword>
<dbReference type="InterPro" id="IPR004358">
    <property type="entry name" value="Sig_transdc_His_kin-like_C"/>
</dbReference>
<evidence type="ECO:0000259" key="16">
    <source>
        <dbReference type="PROSITE" id="PS50109"/>
    </source>
</evidence>
<dbReference type="EC" id="2.7.13.3" evidence="3"/>
<dbReference type="SUPFAM" id="SSF158472">
    <property type="entry name" value="HAMP domain-like"/>
    <property type="match status" value="1"/>
</dbReference>
<name>I3PCL4_9BURK</name>
<dbReference type="PANTHER" id="PTHR44936">
    <property type="entry name" value="SENSOR PROTEIN CREC"/>
    <property type="match status" value="1"/>
</dbReference>
<evidence type="ECO:0000313" key="18">
    <source>
        <dbReference type="EMBL" id="AER23921.1"/>
    </source>
</evidence>
<keyword evidence="8 15" id="KW-0812">Transmembrane</keyword>
<dbReference type="InterPro" id="IPR003661">
    <property type="entry name" value="HisK_dim/P_dom"/>
</dbReference>
<feature type="domain" description="HAMP" evidence="17">
    <location>
        <begin position="186"/>
        <end position="238"/>
    </location>
</feature>
<feature type="transmembrane region" description="Helical" evidence="15">
    <location>
        <begin position="170"/>
        <end position="189"/>
    </location>
</feature>
<comment type="catalytic activity">
    <reaction evidence="1">
        <text>ATP + protein L-histidine = ADP + protein N-phospho-L-histidine.</text>
        <dbReference type="EC" id="2.7.13.3"/>
    </reaction>
</comment>
<dbReference type="CDD" id="cd00075">
    <property type="entry name" value="HATPase"/>
    <property type="match status" value="1"/>
</dbReference>
<sequence>MLAAQMLTSSIWFDMRYRHALEMPIRLVSIHLADTVRVVGSLPREDLPPMLAALSSEGFQLALRPGPLPPPPGFDDTMAAVQDVLSQSLSDRIGTDARANLLSAELADDAGRSTGILGVLQAREPVGHFRIGLELAGRTDQWIELVASEAQGGIEAEPFGMMVSYVMRVYVLRILLVVVLALVAVRWVLRPLQRLADAADALGHDLHSVPLSESGPREVRQAARTFNLMQRRLIERIGERTRFLAAVSHDLRSPITRLRLRTEFLPAGDMQDKFRKDLAEMELLIASTLDYIRGEEHHEQRQPVDVNSLLSGLRADLEETGAAVSLQGRADAPLPAYATSLRRCLQNVVENAIRYGGAADIHVEDSADSLRIRIEDRGPGIPDALLEQVFEPFFRLEASRNASSGGSGLGLSIARSIARAHGGSLALRNLPHGGLQALLTLPREAAGR</sequence>
<dbReference type="GO" id="GO:0005886">
    <property type="term" value="C:plasma membrane"/>
    <property type="evidence" value="ECO:0007669"/>
    <property type="project" value="UniProtKB-SubCell"/>
</dbReference>
<dbReference type="Pfam" id="PF02518">
    <property type="entry name" value="HATPase_c"/>
    <property type="match status" value="1"/>
</dbReference>
<dbReference type="GO" id="GO:0005524">
    <property type="term" value="F:ATP binding"/>
    <property type="evidence" value="ECO:0007669"/>
    <property type="project" value="UniProtKB-KW"/>
</dbReference>
<dbReference type="SMART" id="SM00388">
    <property type="entry name" value="HisKA"/>
    <property type="match status" value="1"/>
</dbReference>
<keyword evidence="14 15" id="KW-0472">Membrane</keyword>
<evidence type="ECO:0000259" key="17">
    <source>
        <dbReference type="PROSITE" id="PS50885"/>
    </source>
</evidence>
<dbReference type="InterPro" id="IPR036890">
    <property type="entry name" value="HATPase_C_sf"/>
</dbReference>
<dbReference type="SMART" id="SM00387">
    <property type="entry name" value="HATPase_c"/>
    <property type="match status" value="1"/>
</dbReference>
<dbReference type="Gene3D" id="3.30.565.10">
    <property type="entry name" value="Histidine kinase-like ATPase, C-terminal domain"/>
    <property type="match status" value="1"/>
</dbReference>
<dbReference type="CDD" id="cd06225">
    <property type="entry name" value="HAMP"/>
    <property type="match status" value="1"/>
</dbReference>
<evidence type="ECO:0000256" key="10">
    <source>
        <dbReference type="ARBA" id="ARBA00022777"/>
    </source>
</evidence>
<dbReference type="PROSITE" id="PS50885">
    <property type="entry name" value="HAMP"/>
    <property type="match status" value="1"/>
</dbReference>
<evidence type="ECO:0000256" key="8">
    <source>
        <dbReference type="ARBA" id="ARBA00022692"/>
    </source>
</evidence>
<reference evidence="18" key="1">
    <citation type="submission" date="2011-09" db="EMBL/GenBank/DDBJ databases">
        <title>A novel amdA gene encoded by the newly isolated Variovorax sp. HH01 strain defines a novel class of cofactor-less aryl malonic acid decarboxylase.</title>
        <authorList>
            <person name="Horn S."/>
            <person name="Maimanakos J."/>
            <person name="Streit W.R."/>
        </authorList>
    </citation>
    <scope>NUCLEOTIDE SEQUENCE</scope>
    <source>
        <strain evidence="18">HH01</strain>
    </source>
</reference>
<dbReference type="CDD" id="cd00082">
    <property type="entry name" value="HisKA"/>
    <property type="match status" value="1"/>
</dbReference>
<comment type="subcellular location">
    <subcellularLocation>
        <location evidence="2">Cell inner membrane</location>
        <topology evidence="2">Multi-pass membrane protein</topology>
    </subcellularLocation>
</comment>
<dbReference type="Pfam" id="PF00512">
    <property type="entry name" value="HisKA"/>
    <property type="match status" value="1"/>
</dbReference>
<gene>
    <name evidence="18" type="ORF">var042</name>
</gene>
<dbReference type="AlphaFoldDB" id="I3PCL4"/>
<dbReference type="InterPro" id="IPR036097">
    <property type="entry name" value="HisK_dim/P_sf"/>
</dbReference>
<evidence type="ECO:0000256" key="13">
    <source>
        <dbReference type="ARBA" id="ARBA00023012"/>
    </source>
</evidence>
<organism evidence="18">
    <name type="scientific">Variovorax sp. HH01</name>
    <dbReference type="NCBI Taxonomy" id="1084736"/>
    <lineage>
        <taxon>Bacteria</taxon>
        <taxon>Pseudomonadati</taxon>
        <taxon>Pseudomonadota</taxon>
        <taxon>Betaproteobacteria</taxon>
        <taxon>Burkholderiales</taxon>
        <taxon>Comamonadaceae</taxon>
        <taxon>Variovorax</taxon>
    </lineage>
</organism>
<feature type="domain" description="Histidine kinase" evidence="16">
    <location>
        <begin position="246"/>
        <end position="445"/>
    </location>
</feature>
<dbReference type="Pfam" id="PF00672">
    <property type="entry name" value="HAMP"/>
    <property type="match status" value="1"/>
</dbReference>
<evidence type="ECO:0000256" key="15">
    <source>
        <dbReference type="SAM" id="Phobius"/>
    </source>
</evidence>
<dbReference type="PANTHER" id="PTHR44936:SF5">
    <property type="entry name" value="SENSOR HISTIDINE KINASE ENVZ"/>
    <property type="match status" value="1"/>
</dbReference>
<evidence type="ECO:0000256" key="12">
    <source>
        <dbReference type="ARBA" id="ARBA00022989"/>
    </source>
</evidence>
<dbReference type="InterPro" id="IPR005467">
    <property type="entry name" value="His_kinase_dom"/>
</dbReference>
<evidence type="ECO:0000256" key="3">
    <source>
        <dbReference type="ARBA" id="ARBA00012438"/>
    </source>
</evidence>